<proteinExistence type="predicted"/>
<feature type="transmembrane region" description="Helical" evidence="1">
    <location>
        <begin position="34"/>
        <end position="55"/>
    </location>
</feature>
<keyword evidence="3" id="KW-1185">Reference proteome</keyword>
<feature type="transmembrane region" description="Helical" evidence="1">
    <location>
        <begin position="61"/>
        <end position="85"/>
    </location>
</feature>
<name>A0ABQ6G5K9_9CHLR</name>
<feature type="transmembrane region" description="Helical" evidence="1">
    <location>
        <begin position="6"/>
        <end position="27"/>
    </location>
</feature>
<reference evidence="2 3" key="1">
    <citation type="submission" date="2023-02" db="EMBL/GenBank/DDBJ databases">
        <title>Dictyobacter halimunensis sp. nov., a new member of the class Ktedonobacteria from forest soil in a geothermal area.</title>
        <authorList>
            <person name="Rachmania M.K."/>
            <person name="Ningsih F."/>
            <person name="Sakai Y."/>
            <person name="Yabe S."/>
            <person name="Yokota A."/>
            <person name="Sjamsuridzal W."/>
        </authorList>
    </citation>
    <scope>NUCLEOTIDE SEQUENCE [LARGE SCALE GENOMIC DNA]</scope>
    <source>
        <strain evidence="2 3">S3.2.2.5</strain>
    </source>
</reference>
<organism evidence="2 3">
    <name type="scientific">Dictyobacter halimunensis</name>
    <dbReference type="NCBI Taxonomy" id="3026934"/>
    <lineage>
        <taxon>Bacteria</taxon>
        <taxon>Bacillati</taxon>
        <taxon>Chloroflexota</taxon>
        <taxon>Ktedonobacteria</taxon>
        <taxon>Ktedonobacterales</taxon>
        <taxon>Dictyobacteraceae</taxon>
        <taxon>Dictyobacter</taxon>
    </lineage>
</organism>
<gene>
    <name evidence="2" type="ORF">KDH_76790</name>
</gene>
<dbReference type="EMBL" id="BSRI01000002">
    <property type="protein sequence ID" value="GLV60860.1"/>
    <property type="molecule type" value="Genomic_DNA"/>
</dbReference>
<dbReference type="RefSeq" id="WP_338258071.1">
    <property type="nucleotide sequence ID" value="NZ_BSRI01000002.1"/>
</dbReference>
<evidence type="ECO:0008006" key="4">
    <source>
        <dbReference type="Google" id="ProtNLM"/>
    </source>
</evidence>
<comment type="caution">
    <text evidence="2">The sequence shown here is derived from an EMBL/GenBank/DDBJ whole genome shotgun (WGS) entry which is preliminary data.</text>
</comment>
<evidence type="ECO:0000313" key="2">
    <source>
        <dbReference type="EMBL" id="GLV60860.1"/>
    </source>
</evidence>
<evidence type="ECO:0000313" key="3">
    <source>
        <dbReference type="Proteomes" id="UP001344906"/>
    </source>
</evidence>
<keyword evidence="1" id="KW-0472">Membrane</keyword>
<evidence type="ECO:0000256" key="1">
    <source>
        <dbReference type="SAM" id="Phobius"/>
    </source>
</evidence>
<dbReference type="Proteomes" id="UP001344906">
    <property type="component" value="Unassembled WGS sequence"/>
</dbReference>
<keyword evidence="1" id="KW-0812">Transmembrane</keyword>
<keyword evidence="1" id="KW-1133">Transmembrane helix</keyword>
<protein>
    <recommendedName>
        <fullName evidence="4">Major facilitator superfamily (MFS) profile domain-containing protein</fullName>
    </recommendedName>
</protein>
<sequence length="109" mass="11783">MKKAILIIAAILLLGGIIHMALTPLIYGALTLNALWFASAGFSLILLAFINYLVVNITPRGSVFAVGYISNVLGALLLALVLYFLRAPMWRCSRSSSSLNPFCSYACTQ</sequence>
<accession>A0ABQ6G5K9</accession>